<reference evidence="1" key="1">
    <citation type="submission" date="2020-11" db="EMBL/GenBank/DDBJ databases">
        <title>Gallibacterium anatis 1637, full genome, WGS.</title>
        <authorList>
            <person name="Laishevtcev A.I."/>
            <person name="Yakimova E.A."/>
            <person name="Petkovich D."/>
            <person name="Stepanova T.V."/>
            <person name="Kalendr R.S."/>
            <person name="Rubalsky E.O."/>
            <person name="Zulkarneev E.R."/>
            <person name="Aleshkin A.V."/>
        </authorList>
    </citation>
    <scope>NUCLEOTIDE SEQUENCE</scope>
    <source>
        <strain evidence="1">1637</strain>
    </source>
</reference>
<gene>
    <name evidence="1" type="ORF">INT80_05480</name>
</gene>
<evidence type="ECO:0000313" key="1">
    <source>
        <dbReference type="EMBL" id="MBF4102504.1"/>
    </source>
</evidence>
<organism evidence="1">
    <name type="scientific">Gallibacterium anatis</name>
    <dbReference type="NCBI Taxonomy" id="750"/>
    <lineage>
        <taxon>Bacteria</taxon>
        <taxon>Pseudomonadati</taxon>
        <taxon>Pseudomonadota</taxon>
        <taxon>Gammaproteobacteria</taxon>
        <taxon>Pasteurellales</taxon>
        <taxon>Pasteurellaceae</taxon>
        <taxon>Gallibacterium</taxon>
    </lineage>
</organism>
<protein>
    <submittedName>
        <fullName evidence="1">Uncharacterized protein</fullName>
    </submittedName>
</protein>
<dbReference type="EMBL" id="JADION010000012">
    <property type="protein sequence ID" value="MBF4102504.1"/>
    <property type="molecule type" value="Genomic_DNA"/>
</dbReference>
<accession>A0A930UUL1</accession>
<dbReference type="AlphaFoldDB" id="A0A930UUL1"/>
<proteinExistence type="predicted"/>
<sequence length="68" mass="8259">MGYNYDTGSYFWLNVMMHQGLVKARLEYYDYNSPGEYKSGYLDLYFPVQVVFYMTRIQAKNLIYKWSK</sequence>
<name>A0A930UUL1_9PAST</name>
<comment type="caution">
    <text evidence="1">The sequence shown here is derived from an EMBL/GenBank/DDBJ whole genome shotgun (WGS) entry which is preliminary data.</text>
</comment>